<reference evidence="2" key="1">
    <citation type="submission" date="2021-12" db="EMBL/GenBank/DDBJ databases">
        <title>Convergent genome expansion in fungi linked to evolution of root-endophyte symbiosis.</title>
        <authorList>
            <consortium name="DOE Joint Genome Institute"/>
            <person name="Ke Y.-H."/>
            <person name="Bonito G."/>
            <person name="Liao H.-L."/>
            <person name="Looney B."/>
            <person name="Rojas-Flechas A."/>
            <person name="Nash J."/>
            <person name="Hameed K."/>
            <person name="Schadt C."/>
            <person name="Martin F."/>
            <person name="Crous P.W."/>
            <person name="Miettinen O."/>
            <person name="Magnuson J.K."/>
            <person name="Labbe J."/>
            <person name="Jacobson D."/>
            <person name="Doktycz M.J."/>
            <person name="Veneault-Fourrey C."/>
            <person name="Kuo A."/>
            <person name="Mondo S."/>
            <person name="Calhoun S."/>
            <person name="Riley R."/>
            <person name="Ohm R."/>
            <person name="LaButti K."/>
            <person name="Andreopoulos B."/>
            <person name="Pangilinan J."/>
            <person name="Nolan M."/>
            <person name="Tritt A."/>
            <person name="Clum A."/>
            <person name="Lipzen A."/>
            <person name="Daum C."/>
            <person name="Barry K."/>
            <person name="Grigoriev I.V."/>
            <person name="Vilgalys R."/>
        </authorList>
    </citation>
    <scope>NUCLEOTIDE SEQUENCE</scope>
    <source>
        <strain evidence="2">PMI_201</strain>
    </source>
</reference>
<protein>
    <recommendedName>
        <fullName evidence="1">Glycosyl transferase CAP10 domain-containing protein</fullName>
    </recommendedName>
</protein>
<dbReference type="SMART" id="SM00672">
    <property type="entry name" value="CAP10"/>
    <property type="match status" value="1"/>
</dbReference>
<organism evidence="2 3">
    <name type="scientific">Talaromyces proteolyticus</name>
    <dbReference type="NCBI Taxonomy" id="1131652"/>
    <lineage>
        <taxon>Eukaryota</taxon>
        <taxon>Fungi</taxon>
        <taxon>Dikarya</taxon>
        <taxon>Ascomycota</taxon>
        <taxon>Pezizomycotina</taxon>
        <taxon>Eurotiomycetes</taxon>
        <taxon>Eurotiomycetidae</taxon>
        <taxon>Eurotiales</taxon>
        <taxon>Trichocomaceae</taxon>
        <taxon>Talaromyces</taxon>
        <taxon>Talaromyces sect. Bacilispori</taxon>
    </lineage>
</organism>
<dbReference type="PANTHER" id="PTHR12203:SF118">
    <property type="entry name" value="BETA-1,2-XYLOSYLTRANSFERASE 1"/>
    <property type="match status" value="1"/>
</dbReference>
<comment type="caution">
    <text evidence="2">The sequence shown here is derived from an EMBL/GenBank/DDBJ whole genome shotgun (WGS) entry which is preliminary data.</text>
</comment>
<accession>A0AAD4KGK1</accession>
<dbReference type="AlphaFoldDB" id="A0AAD4KGK1"/>
<dbReference type="PANTHER" id="PTHR12203">
    <property type="entry name" value="KDEL LYS-ASP-GLU-LEU CONTAINING - RELATED"/>
    <property type="match status" value="1"/>
</dbReference>
<dbReference type="Pfam" id="PF05686">
    <property type="entry name" value="Glyco_transf_90"/>
    <property type="match status" value="1"/>
</dbReference>
<name>A0AAD4KGK1_9EURO</name>
<evidence type="ECO:0000313" key="2">
    <source>
        <dbReference type="EMBL" id="KAH8689007.1"/>
    </source>
</evidence>
<dbReference type="RefSeq" id="XP_046065433.1">
    <property type="nucleotide sequence ID" value="XM_046218822.1"/>
</dbReference>
<dbReference type="GeneID" id="70249109"/>
<dbReference type="Proteomes" id="UP001201262">
    <property type="component" value="Unassembled WGS sequence"/>
</dbReference>
<dbReference type="InterPro" id="IPR006598">
    <property type="entry name" value="CAP10"/>
</dbReference>
<dbReference type="InterPro" id="IPR051091">
    <property type="entry name" value="O-Glucosyltr/Glycosyltrsf_90"/>
</dbReference>
<feature type="domain" description="Glycosyl transferase CAP10" evidence="1">
    <location>
        <begin position="235"/>
        <end position="500"/>
    </location>
</feature>
<evidence type="ECO:0000259" key="1">
    <source>
        <dbReference type="SMART" id="SM00672"/>
    </source>
</evidence>
<proteinExistence type="predicted"/>
<dbReference type="EMBL" id="JAJTJA010000016">
    <property type="protein sequence ID" value="KAH8689007.1"/>
    <property type="molecule type" value="Genomic_DNA"/>
</dbReference>
<gene>
    <name evidence="2" type="ORF">BGW36DRAFT_402061</name>
</gene>
<sequence>MSYKIDSLILGSIEYRGNFSAVGCPAQVLDNDFSSVAIRCRIQTAQARANSSFESQSSNPEEAVAEYKRRYQRSPPRGFNEWVEFALSHQSKVIDDFDQIDRDLEPYRTPEGRRVFQLLNERKTDWPGTRRVKIDNGVMSTSAWYMYNDQWLGLVEPFVKALPDSVFYMSVIDEPRILSKPGPPPDQISFGDHSGKSIEALVKDSCAQLPREMTRRISYEKDVCQFSEPGKLHGLISSPDTFQYTHSLAPILSFGRMSAFRDILIPCPCYVSHPIPKEDNIPFLDKRPGLYWRGSSTGGRASRFNWEFGHRERFVTFIQSLKDAASVIKASQFFGHWKPDVRDQKKIDLFSHGLDVHMGAYIQCDNEACKDMERIMGPSDIEPEDTALNYRYLYDIDGNSMSTRFYRLLSQHAVVLKQSWFQEWHDDRLVPWVHFVPVTMGMEELPALMDFLVNDPEGERLSSEIAQSGSTWSRQVLRPIDMSIYIYRLLLEMAELYGSEDSFKGSNELMTNDEQE</sequence>
<keyword evidence="3" id="KW-1185">Reference proteome</keyword>
<evidence type="ECO:0000313" key="3">
    <source>
        <dbReference type="Proteomes" id="UP001201262"/>
    </source>
</evidence>